<gene>
    <name evidence="8" type="ORF">GCM10022286_30870</name>
</gene>
<keyword evidence="3" id="KW-0805">Transcription regulation</keyword>
<dbReference type="NCBIfam" id="TIGR02957">
    <property type="entry name" value="SigX4"/>
    <property type="match status" value="1"/>
</dbReference>
<evidence type="ECO:0000313" key="8">
    <source>
        <dbReference type="EMBL" id="GAA4166346.1"/>
    </source>
</evidence>
<dbReference type="NCBIfam" id="TIGR02937">
    <property type="entry name" value="sigma70-ECF"/>
    <property type="match status" value="1"/>
</dbReference>
<dbReference type="PANTHER" id="PTHR30173:SF36">
    <property type="entry name" value="ECF RNA POLYMERASE SIGMA FACTOR SIGJ"/>
    <property type="match status" value="1"/>
</dbReference>
<evidence type="ECO:0000256" key="2">
    <source>
        <dbReference type="ARBA" id="ARBA00011344"/>
    </source>
</evidence>
<evidence type="ECO:0000256" key="3">
    <source>
        <dbReference type="ARBA" id="ARBA00023015"/>
    </source>
</evidence>
<dbReference type="InterPro" id="IPR013324">
    <property type="entry name" value="RNA_pol_sigma_r3/r4-like"/>
</dbReference>
<comment type="similarity">
    <text evidence="1">Belongs to the sigma-70 factor family. ECF subfamily.</text>
</comment>
<dbReference type="InterPro" id="IPR007627">
    <property type="entry name" value="RNA_pol_sigma70_r2"/>
</dbReference>
<dbReference type="Pfam" id="PF08281">
    <property type="entry name" value="Sigma70_r4_2"/>
    <property type="match status" value="1"/>
</dbReference>
<reference evidence="8" key="1">
    <citation type="journal article" date="2014" name="Int. J. Syst. Evol. Microbiol.">
        <title>Complete genome of a new Firmicutes species belonging to the dominant human colonic microbiota ('Ruminococcus bicirculans') reveals two chromosomes and a selective capacity to utilize plant glucans.</title>
        <authorList>
            <consortium name="NISC Comparative Sequencing Program"/>
            <person name="Wegmann U."/>
            <person name="Louis P."/>
            <person name="Goesmann A."/>
            <person name="Henrissat B."/>
            <person name="Duncan S.H."/>
            <person name="Flint H.J."/>
        </authorList>
    </citation>
    <scope>NUCLEOTIDE SEQUENCE</scope>
    <source>
        <strain evidence="8">JCM 17590</strain>
    </source>
</reference>
<reference evidence="8" key="2">
    <citation type="submission" date="2023-12" db="EMBL/GenBank/DDBJ databases">
        <authorList>
            <person name="Sun Q."/>
            <person name="Inoue M."/>
        </authorList>
    </citation>
    <scope>NUCLEOTIDE SEQUENCE</scope>
    <source>
        <strain evidence="8">JCM 17590</strain>
    </source>
</reference>
<dbReference type="Gene3D" id="1.10.1740.10">
    <property type="match status" value="1"/>
</dbReference>
<dbReference type="InterPro" id="IPR052704">
    <property type="entry name" value="ECF_Sigma-70_Domain"/>
</dbReference>
<comment type="caution">
    <text evidence="8">The sequence shown here is derived from an EMBL/GenBank/DDBJ whole genome shotgun (WGS) entry which is preliminary data.</text>
</comment>
<dbReference type="InterPro" id="IPR013249">
    <property type="entry name" value="RNA_pol_sigma70_r4_t2"/>
</dbReference>
<evidence type="ECO:0000313" key="9">
    <source>
        <dbReference type="Proteomes" id="UP001415169"/>
    </source>
</evidence>
<evidence type="ECO:0000259" key="6">
    <source>
        <dbReference type="Pfam" id="PF04542"/>
    </source>
</evidence>
<dbReference type="SUPFAM" id="SSF88946">
    <property type="entry name" value="Sigma2 domain of RNA polymerase sigma factors"/>
    <property type="match status" value="1"/>
</dbReference>
<feature type="domain" description="RNA polymerase sigma-70 region 2" evidence="6">
    <location>
        <begin position="21"/>
        <end position="83"/>
    </location>
</feature>
<dbReference type="NCBIfam" id="NF007214">
    <property type="entry name" value="PRK09636.1"/>
    <property type="match status" value="1"/>
</dbReference>
<evidence type="ECO:0000256" key="4">
    <source>
        <dbReference type="ARBA" id="ARBA00023082"/>
    </source>
</evidence>
<dbReference type="SUPFAM" id="SSF54427">
    <property type="entry name" value="NTF2-like"/>
    <property type="match status" value="1"/>
</dbReference>
<dbReference type="PANTHER" id="PTHR30173">
    <property type="entry name" value="SIGMA 19 FACTOR"/>
    <property type="match status" value="1"/>
</dbReference>
<dbReference type="SUPFAM" id="SSF88659">
    <property type="entry name" value="Sigma3 and sigma4 domains of RNA polymerase sigma factors"/>
    <property type="match status" value="1"/>
</dbReference>
<accession>A0ABP7ZNU2</accession>
<dbReference type="InterPro" id="IPR014303">
    <property type="entry name" value="RNA_pol_sigma-70_ECF"/>
</dbReference>
<dbReference type="InterPro" id="IPR014284">
    <property type="entry name" value="RNA_pol_sigma-70_dom"/>
</dbReference>
<evidence type="ECO:0000256" key="5">
    <source>
        <dbReference type="ARBA" id="ARBA00023163"/>
    </source>
</evidence>
<keyword evidence="5" id="KW-0804">Transcription</keyword>
<evidence type="ECO:0000256" key="1">
    <source>
        <dbReference type="ARBA" id="ARBA00010641"/>
    </source>
</evidence>
<dbReference type="InterPro" id="IPR036388">
    <property type="entry name" value="WH-like_DNA-bd_sf"/>
</dbReference>
<proteinExistence type="inferred from homology"/>
<name>A0ABP7ZNU2_9MICO</name>
<dbReference type="InterPro" id="IPR032710">
    <property type="entry name" value="NTF2-like_dom_sf"/>
</dbReference>
<comment type="subunit">
    <text evidence="2">Interacts transiently with the RNA polymerase catalytic core formed by RpoA, RpoB, RpoC and RpoZ (2 alpha, 1 beta, 1 beta' and 1 omega subunit) to form the RNA polymerase holoenzyme that can initiate transcription.</text>
</comment>
<keyword evidence="9" id="KW-1185">Reference proteome</keyword>
<dbReference type="Proteomes" id="UP001415169">
    <property type="component" value="Unassembled WGS sequence"/>
</dbReference>
<dbReference type="EMBL" id="BAABBV010000002">
    <property type="protein sequence ID" value="GAA4166346.1"/>
    <property type="molecule type" value="Genomic_DNA"/>
</dbReference>
<evidence type="ECO:0000259" key="7">
    <source>
        <dbReference type="Pfam" id="PF08281"/>
    </source>
</evidence>
<organism evidence="8 9">
    <name type="scientific">Gryllotalpicola daejeonensis</name>
    <dbReference type="NCBI Taxonomy" id="993087"/>
    <lineage>
        <taxon>Bacteria</taxon>
        <taxon>Bacillati</taxon>
        <taxon>Actinomycetota</taxon>
        <taxon>Actinomycetes</taxon>
        <taxon>Micrococcales</taxon>
        <taxon>Microbacteriaceae</taxon>
        <taxon>Gryllotalpicola</taxon>
    </lineage>
</organism>
<dbReference type="InterPro" id="IPR013325">
    <property type="entry name" value="RNA_pol_sigma_r2"/>
</dbReference>
<feature type="domain" description="RNA polymerase sigma factor 70 region 4 type 2" evidence="7">
    <location>
        <begin position="118"/>
        <end position="169"/>
    </location>
</feature>
<protein>
    <submittedName>
        <fullName evidence="8">RNA polymerase sigma-70 factor</fullName>
    </submittedName>
</protein>
<dbReference type="Gene3D" id="1.10.10.10">
    <property type="entry name" value="Winged helix-like DNA-binding domain superfamily/Winged helix DNA-binding domain"/>
    <property type="match status" value="1"/>
</dbReference>
<sequence>MEAQVAELVSDDAMQSASEIFQQVRRRLFGIAYRMLGSVADAEDILQETWIRWQRTDRAEVDEPAAFLATITTRLAINSLQSAHSRRETYIGPWLPEPVNTEEDPSLGAEKAEALSFAMLLLLEKLTPTERAAYVLREAFDYPYEHIAEIVGSSPAAARQLVSRARKHIASERHVEAPAPAQRRLLETFLDAARRGATAELEALFAEDIVSYTDGNGVKLAARIPVAGVARVAKFIAAFSSHFWTGKQIGWVELNGQPALTLSENGVVTTTLTIAASEDGISRLLWVMSPDKLQHVA</sequence>
<keyword evidence="4" id="KW-0731">Sigma factor</keyword>
<dbReference type="Pfam" id="PF04542">
    <property type="entry name" value="Sigma70_r2"/>
    <property type="match status" value="1"/>
</dbReference>